<gene>
    <name evidence="2" type="ORF">GX859_05770</name>
</gene>
<dbReference type="GO" id="GO:0016787">
    <property type="term" value="F:hydrolase activity"/>
    <property type="evidence" value="ECO:0007669"/>
    <property type="project" value="UniProtKB-KW"/>
</dbReference>
<dbReference type="SUPFAM" id="SSF56601">
    <property type="entry name" value="beta-lactamase/transpeptidase-like"/>
    <property type="match status" value="1"/>
</dbReference>
<organism evidence="2 3">
    <name type="scientific">Corynebacterium humireducens</name>
    <dbReference type="NCBI Taxonomy" id="1223514"/>
    <lineage>
        <taxon>Bacteria</taxon>
        <taxon>Bacillati</taxon>
        <taxon>Actinomycetota</taxon>
        <taxon>Actinomycetes</taxon>
        <taxon>Mycobacteriales</taxon>
        <taxon>Corynebacteriaceae</taxon>
        <taxon>Corynebacterium</taxon>
    </lineage>
</organism>
<dbReference type="InterPro" id="IPR012338">
    <property type="entry name" value="Beta-lactam/transpept-like"/>
</dbReference>
<dbReference type="PANTHER" id="PTHR43283">
    <property type="entry name" value="BETA-LACTAMASE-RELATED"/>
    <property type="match status" value="1"/>
</dbReference>
<keyword evidence="2" id="KW-0378">Hydrolase</keyword>
<name>A0A7X6PN76_9CORY</name>
<proteinExistence type="predicted"/>
<protein>
    <submittedName>
        <fullName evidence="2">Serine hydrolase</fullName>
    </submittedName>
</protein>
<evidence type="ECO:0000313" key="2">
    <source>
        <dbReference type="EMBL" id="NLA55792.1"/>
    </source>
</evidence>
<comment type="caution">
    <text evidence="2">The sequence shown here is derived from an EMBL/GenBank/DDBJ whole genome shotgun (WGS) entry which is preliminary data.</text>
</comment>
<reference evidence="2 3" key="1">
    <citation type="journal article" date="2020" name="Biotechnol. Biofuels">
        <title>New insights from the biogas microbiome by comprehensive genome-resolved metagenomics of nearly 1600 species originating from multiple anaerobic digesters.</title>
        <authorList>
            <person name="Campanaro S."/>
            <person name="Treu L."/>
            <person name="Rodriguez-R L.M."/>
            <person name="Kovalovszki A."/>
            <person name="Ziels R.M."/>
            <person name="Maus I."/>
            <person name="Zhu X."/>
            <person name="Kougias P.G."/>
            <person name="Basile A."/>
            <person name="Luo G."/>
            <person name="Schluter A."/>
            <person name="Konstantinidis K.T."/>
            <person name="Angelidaki I."/>
        </authorList>
    </citation>
    <scope>NUCLEOTIDE SEQUENCE [LARGE SCALE GENOMIC DNA]</scope>
    <source>
        <strain evidence="2">AS15tlH2ME_198</strain>
    </source>
</reference>
<accession>A0A7X6PN76</accession>
<dbReference type="EMBL" id="JAAZHI010000122">
    <property type="protein sequence ID" value="NLA55792.1"/>
    <property type="molecule type" value="Genomic_DNA"/>
</dbReference>
<feature type="domain" description="Beta-lactamase-related" evidence="1">
    <location>
        <begin position="33"/>
        <end position="252"/>
    </location>
</feature>
<dbReference type="Proteomes" id="UP000557899">
    <property type="component" value="Unassembled WGS sequence"/>
</dbReference>
<evidence type="ECO:0000313" key="3">
    <source>
        <dbReference type="Proteomes" id="UP000557899"/>
    </source>
</evidence>
<dbReference type="InterPro" id="IPR050789">
    <property type="entry name" value="Diverse_Enzym_Activities"/>
</dbReference>
<dbReference type="AlphaFoldDB" id="A0A7X6PN76"/>
<evidence type="ECO:0000259" key="1">
    <source>
        <dbReference type="Pfam" id="PF00144"/>
    </source>
</evidence>
<dbReference type="PANTHER" id="PTHR43283:SF15">
    <property type="entry name" value="CONSERVED PROTEIN"/>
    <property type="match status" value="1"/>
</dbReference>
<dbReference type="Gene3D" id="3.40.710.10">
    <property type="entry name" value="DD-peptidase/beta-lactamase superfamily"/>
    <property type="match status" value="1"/>
</dbReference>
<dbReference type="Pfam" id="PF00144">
    <property type="entry name" value="Beta-lactamase"/>
    <property type="match status" value="1"/>
</dbReference>
<dbReference type="InterPro" id="IPR001466">
    <property type="entry name" value="Beta-lactam-related"/>
</dbReference>
<sequence>MRGVNALDLVKDWPVDNYAAAVIDGEDIHRVGDLGKVFELMSVTKPLSTYGFLMAVEEGIFELDTPLGPEGSTVRHLLAHTSGVGFNRGDRERAPGERRIYSNQGFEILADAVEEAAGMTYAEYLQLGIMEPLNMKWTRLRGSAGWEAEGTAHDLITFLLELMNPTLIHESTMAEATTVQFPELNGIVPGYGMMKPCPWGLGFEIKGDKDPHWLGANMPADTFGHFGQSGTYVWVAPGTGRAMVALTDRPFGDWAKPLWSETNAAIWAELEG</sequence>